<gene>
    <name evidence="4" type="ORF">UXM345_LOCUS2475</name>
</gene>
<dbReference type="SMART" id="SM00369">
    <property type="entry name" value="LRR_TYP"/>
    <property type="match status" value="6"/>
</dbReference>
<name>A0A818YU36_9BILA</name>
<evidence type="ECO:0000313" key="4">
    <source>
        <dbReference type="EMBL" id="CAF3759455.1"/>
    </source>
</evidence>
<feature type="compositionally biased region" description="Polar residues" evidence="3">
    <location>
        <begin position="23"/>
        <end position="58"/>
    </location>
</feature>
<dbReference type="InterPro" id="IPR001611">
    <property type="entry name" value="Leu-rich_rpt"/>
</dbReference>
<dbReference type="PANTHER" id="PTHR48051:SF1">
    <property type="entry name" value="RAS SUPPRESSOR PROTEIN 1"/>
    <property type="match status" value="1"/>
</dbReference>
<evidence type="ECO:0000256" key="1">
    <source>
        <dbReference type="ARBA" id="ARBA00022614"/>
    </source>
</evidence>
<dbReference type="SUPFAM" id="SSF52540">
    <property type="entry name" value="P-loop containing nucleoside triphosphate hydrolases"/>
    <property type="match status" value="1"/>
</dbReference>
<dbReference type="SMART" id="SM00364">
    <property type="entry name" value="LRR_BAC"/>
    <property type="match status" value="5"/>
</dbReference>
<feature type="region of interest" description="Disordered" evidence="3">
    <location>
        <begin position="1"/>
        <end position="58"/>
    </location>
</feature>
<keyword evidence="1" id="KW-0433">Leucine-rich repeat</keyword>
<accession>A0A818YU36</accession>
<dbReference type="InterPro" id="IPR050216">
    <property type="entry name" value="LRR_domain-containing"/>
</dbReference>
<dbReference type="Gene3D" id="3.80.10.10">
    <property type="entry name" value="Ribonuclease Inhibitor"/>
    <property type="match status" value="2"/>
</dbReference>
<keyword evidence="2" id="KW-0677">Repeat</keyword>
<dbReference type="SUPFAM" id="SSF52058">
    <property type="entry name" value="L domain-like"/>
    <property type="match status" value="1"/>
</dbReference>
<evidence type="ECO:0000256" key="2">
    <source>
        <dbReference type="ARBA" id="ARBA00022737"/>
    </source>
</evidence>
<feature type="region of interest" description="Disordered" evidence="3">
    <location>
        <begin position="1183"/>
        <end position="1211"/>
    </location>
</feature>
<dbReference type="EMBL" id="CAJOBF010000150">
    <property type="protein sequence ID" value="CAF3759455.1"/>
    <property type="molecule type" value="Genomic_DNA"/>
</dbReference>
<dbReference type="Gene3D" id="3.40.50.300">
    <property type="entry name" value="P-loop containing nucleotide triphosphate hydrolases"/>
    <property type="match status" value="1"/>
</dbReference>
<comment type="caution">
    <text evidence="4">The sequence shown here is derived from an EMBL/GenBank/DDBJ whole genome shotgun (WGS) entry which is preliminary data.</text>
</comment>
<organism evidence="4 5">
    <name type="scientific">Rotaria magnacalcarata</name>
    <dbReference type="NCBI Taxonomy" id="392030"/>
    <lineage>
        <taxon>Eukaryota</taxon>
        <taxon>Metazoa</taxon>
        <taxon>Spiralia</taxon>
        <taxon>Gnathifera</taxon>
        <taxon>Rotifera</taxon>
        <taxon>Eurotatoria</taxon>
        <taxon>Bdelloidea</taxon>
        <taxon>Philodinida</taxon>
        <taxon>Philodinidae</taxon>
        <taxon>Rotaria</taxon>
    </lineage>
</organism>
<dbReference type="PROSITE" id="PS51450">
    <property type="entry name" value="LRR"/>
    <property type="match status" value="4"/>
</dbReference>
<dbReference type="AlphaFoldDB" id="A0A818YU36"/>
<proteinExistence type="predicted"/>
<dbReference type="InterPro" id="IPR003591">
    <property type="entry name" value="Leu-rich_rpt_typical-subtyp"/>
</dbReference>
<dbReference type="PANTHER" id="PTHR48051">
    <property type="match status" value="1"/>
</dbReference>
<protein>
    <submittedName>
        <fullName evidence="4">Uncharacterized protein</fullName>
    </submittedName>
</protein>
<dbReference type="Proteomes" id="UP000663842">
    <property type="component" value="Unassembled WGS sequence"/>
</dbReference>
<reference evidence="4" key="1">
    <citation type="submission" date="2021-02" db="EMBL/GenBank/DDBJ databases">
        <authorList>
            <person name="Nowell W R."/>
        </authorList>
    </citation>
    <scope>NUCLEOTIDE SEQUENCE</scope>
</reference>
<dbReference type="InterPro" id="IPR032675">
    <property type="entry name" value="LRR_dom_sf"/>
</dbReference>
<sequence>MPVAASTTTTGKVPSPAVGRRASSVTKVVSKQNRPQSRRTSQSFLSSNVSQQTSPLGQAKSTINEMKTNFLAPPRPPDPSLYVRAGTSGVRHLFPIHLTDNDCNGGVFPRSISRLRSRTPTTELCTNIEMIRNVCSSIKTLQHFDVSHNQLNDLPLDISLLTELETLNCSNNQLTEMADLFEQLKRLKELDISINRFPNLPNVIYTYKYLVRLNCEQNCITTIDSGLVNLKRLKFLVLDHNKLETTEQIDFSLMKKIEYIHIANNQLIKFPRGLHQLHHLKNVNLSYNRLKSFPVDLLLVNTLDVLNLSHNLIAKLPSLPVAYTRGSMIFSIDLSFNELTKFYDYLLLIALKVDVSNNKIRTISNDLIKKLSNDLISSRELKIHNNPLTQPAVPLEMLTETSANTMNVLRMIRNCFDEQQVDTNVRQGFKICLIGPKKSGKTSLASCLEENMPVNIDEDIEATQERIVHGYDQDRYFYFIVHHYPLRLLSMADQSATKLLPSIATSPLPPPPPSPAPLIKTPATTNTKTVDLPKIQLQRFEMDTRKRRNPSTQALKQQISVSNQPQSPILVPFVVPTTPTPRSFFPAEPIKYLPLTLFDFNGSSNYYEHISPFIDTSALHLICIHAADFHQASPASIEDIFNGKFDVSSSDVITQLLQVLQILCDKVTKSHAIMILPIATFIDLYDKRPSEEKTAVLEKINNFFKFYLQYRTNRIKQEMETIHSLQTISSSLSDRLKTFTALLNISIQIEPCQSISSVTFQGIDDLNRTIQRHVLTQKSIFPNVDRILPILWAEANEYVESLADILPAPYILWENFTDRVIGKHGLSHLINDITMSLYDEGKILVLNEVGTQDRVVFLRPSWLVDLLYGLFRHDMTTTYLDYDKNEIFSLSNIPESTFQGYKKEFLQFGLLHFDLLRSLWFGLLHKKEHLNHLWLAMMRFLLIAYPKISKAQLKHLLHIQTPDPCSKGEKKIERFIEVKQNPDVREEIKFDYAIVPYYLPFINQNEQQDEIKNFSNTLKNVIIIRYTSQSLPLGFFHRFSVSAIFRLSIIYKKHYNNFILGAHEEKDVRFLLETDHRTYFECRCGTSVVEQPLEEIWNLLMSILNHVEAMLTTIAPGNEFNRSVQCPNCKEFSFMGEWTTPKELQCSKMKPCILCGQNVDTARLVQPNESKRRSEELLRRIRERHAKSPNKGSDDVPPPASTATHLLVSPV</sequence>
<dbReference type="GO" id="GO:0009966">
    <property type="term" value="P:regulation of signal transduction"/>
    <property type="evidence" value="ECO:0007669"/>
    <property type="project" value="UniProtKB-ARBA"/>
</dbReference>
<feature type="compositionally biased region" description="Polar residues" evidence="3">
    <location>
        <begin position="1"/>
        <end position="12"/>
    </location>
</feature>
<dbReference type="InterPro" id="IPR027417">
    <property type="entry name" value="P-loop_NTPase"/>
</dbReference>
<evidence type="ECO:0000256" key="3">
    <source>
        <dbReference type="SAM" id="MobiDB-lite"/>
    </source>
</evidence>
<dbReference type="GO" id="GO:0005737">
    <property type="term" value="C:cytoplasm"/>
    <property type="evidence" value="ECO:0007669"/>
    <property type="project" value="TreeGrafter"/>
</dbReference>
<evidence type="ECO:0000313" key="5">
    <source>
        <dbReference type="Proteomes" id="UP000663842"/>
    </source>
</evidence>